<sequence>MTFSPTYSFDVLIEAAVDVASPHLLLDLQSSALPTTRLLAPQLLSVVGVELSNFDPPYYFNSPMIDSALTSIASQTRVLSFLASVLLPCPGTYSLPLYSPPPPPLSRPTLSLHKSKGSMTLASAVPWRRQAHGLYPLPCSCVPFFAIDRSTYAALWHSSEFTSFLTDALLLGS</sequence>
<name>A0A426YIM4_ENSVE</name>
<reference evidence="1 2" key="1">
    <citation type="journal article" date="2014" name="Agronomy (Basel)">
        <title>A Draft Genome Sequence for Ensete ventricosum, the Drought-Tolerant Tree Against Hunger.</title>
        <authorList>
            <person name="Harrison J."/>
            <person name="Moore K.A."/>
            <person name="Paszkiewicz K."/>
            <person name="Jones T."/>
            <person name="Grant M."/>
            <person name="Ambacheew D."/>
            <person name="Muzemil S."/>
            <person name="Studholme D.J."/>
        </authorList>
    </citation>
    <scope>NUCLEOTIDE SEQUENCE [LARGE SCALE GENOMIC DNA]</scope>
</reference>
<dbReference type="EMBL" id="AMZH03012135">
    <property type="protein sequence ID" value="RRT51602.1"/>
    <property type="molecule type" value="Genomic_DNA"/>
</dbReference>
<organism evidence="1 2">
    <name type="scientific">Ensete ventricosum</name>
    <name type="common">Abyssinian banana</name>
    <name type="synonym">Musa ensete</name>
    <dbReference type="NCBI Taxonomy" id="4639"/>
    <lineage>
        <taxon>Eukaryota</taxon>
        <taxon>Viridiplantae</taxon>
        <taxon>Streptophyta</taxon>
        <taxon>Embryophyta</taxon>
        <taxon>Tracheophyta</taxon>
        <taxon>Spermatophyta</taxon>
        <taxon>Magnoliopsida</taxon>
        <taxon>Liliopsida</taxon>
        <taxon>Zingiberales</taxon>
        <taxon>Musaceae</taxon>
        <taxon>Ensete</taxon>
    </lineage>
</organism>
<comment type="caution">
    <text evidence="1">The sequence shown here is derived from an EMBL/GenBank/DDBJ whole genome shotgun (WGS) entry which is preliminary data.</text>
</comment>
<protein>
    <submittedName>
        <fullName evidence="1">Uncharacterized protein</fullName>
    </submittedName>
</protein>
<proteinExistence type="predicted"/>
<gene>
    <name evidence="1" type="ORF">B296_00036768</name>
</gene>
<evidence type="ECO:0000313" key="1">
    <source>
        <dbReference type="EMBL" id="RRT51602.1"/>
    </source>
</evidence>
<evidence type="ECO:0000313" key="2">
    <source>
        <dbReference type="Proteomes" id="UP000287651"/>
    </source>
</evidence>
<dbReference type="Proteomes" id="UP000287651">
    <property type="component" value="Unassembled WGS sequence"/>
</dbReference>
<dbReference type="AlphaFoldDB" id="A0A426YIM4"/>
<accession>A0A426YIM4</accession>